<dbReference type="EMBL" id="MU004185">
    <property type="protein sequence ID" value="KAF2498866.1"/>
    <property type="molecule type" value="Genomic_DNA"/>
</dbReference>
<feature type="compositionally biased region" description="Low complexity" evidence="3">
    <location>
        <begin position="130"/>
        <end position="150"/>
    </location>
</feature>
<feature type="compositionally biased region" description="Basic and acidic residues" evidence="3">
    <location>
        <begin position="346"/>
        <end position="371"/>
    </location>
</feature>
<feature type="region of interest" description="Disordered" evidence="3">
    <location>
        <begin position="189"/>
        <end position="381"/>
    </location>
</feature>
<feature type="region of interest" description="Disordered" evidence="3">
    <location>
        <begin position="1"/>
        <end position="158"/>
    </location>
</feature>
<evidence type="ECO:0000313" key="5">
    <source>
        <dbReference type="Proteomes" id="UP000799750"/>
    </source>
</evidence>
<feature type="compositionally biased region" description="Pro residues" evidence="3">
    <location>
        <begin position="23"/>
        <end position="35"/>
    </location>
</feature>
<evidence type="ECO:0000256" key="1">
    <source>
        <dbReference type="ARBA" id="ARBA00006461"/>
    </source>
</evidence>
<proteinExistence type="inferred from homology"/>
<evidence type="ECO:0000313" key="4">
    <source>
        <dbReference type="EMBL" id="KAF2498866.1"/>
    </source>
</evidence>
<feature type="compositionally biased region" description="Polar residues" evidence="3">
    <location>
        <begin position="105"/>
        <end position="117"/>
    </location>
</feature>
<comment type="similarity">
    <text evidence="1">Belongs to the SPT2 family.</text>
</comment>
<dbReference type="OrthoDB" id="5430658at2759"/>
<feature type="compositionally biased region" description="Acidic residues" evidence="3">
    <location>
        <begin position="319"/>
        <end position="329"/>
    </location>
</feature>
<evidence type="ECO:0000256" key="2">
    <source>
        <dbReference type="ARBA" id="ARBA00023054"/>
    </source>
</evidence>
<dbReference type="SMART" id="SM00784">
    <property type="entry name" value="SPT2"/>
    <property type="match status" value="1"/>
</dbReference>
<dbReference type="InterPro" id="IPR013256">
    <property type="entry name" value="Chromatin_SPT2"/>
</dbReference>
<keyword evidence="2" id="KW-0175">Coiled coil</keyword>
<evidence type="ECO:0008006" key="6">
    <source>
        <dbReference type="Google" id="ProtNLM"/>
    </source>
</evidence>
<gene>
    <name evidence="4" type="ORF">BU16DRAFT_558905</name>
</gene>
<sequence>MSFLTSLLSDIDPSAAAQAPTPSVKPPQATKPPRPVQIQAVPTNGIASTQPTKRKAEGDATPVPNKVQRRDAPNGMSGTVRPAHGVNGSKPKAPGAPDPLPYRGTATSATNSLNVSKPQKRTPDPTSKPSTGTQSTYTGSGPTAKPATKPAAPPVPPKAGSYAAILAKAKEAAANPAVSTFKHKPAEILTRKERLARHAEAKTRTPVGTDKKPVPNRHAAPGHEASRTKAGPAGKEKLKPKAVDLGYQGTMRPKPTVESGYQGTMRGGPPPPLRRAGTGPPARKQSFDRSRSGSLAVKPKAAAQKGGRMAGHAYYSQSDLDDEDEDDYGSDASSDMEAGAWDVEEEERKALLSAKKEDEEELRRENELKRLKAERKRKGYN</sequence>
<accession>A0A6A6R2Z7</accession>
<feature type="compositionally biased region" description="Basic and acidic residues" evidence="3">
    <location>
        <begin position="189"/>
        <end position="213"/>
    </location>
</feature>
<feature type="compositionally biased region" description="Polar residues" evidence="3">
    <location>
        <begin position="40"/>
        <end position="51"/>
    </location>
</feature>
<organism evidence="4 5">
    <name type="scientific">Lophium mytilinum</name>
    <dbReference type="NCBI Taxonomy" id="390894"/>
    <lineage>
        <taxon>Eukaryota</taxon>
        <taxon>Fungi</taxon>
        <taxon>Dikarya</taxon>
        <taxon>Ascomycota</taxon>
        <taxon>Pezizomycotina</taxon>
        <taxon>Dothideomycetes</taxon>
        <taxon>Pleosporomycetidae</taxon>
        <taxon>Mytilinidiales</taxon>
        <taxon>Mytilinidiaceae</taxon>
        <taxon>Lophium</taxon>
    </lineage>
</organism>
<evidence type="ECO:0000256" key="3">
    <source>
        <dbReference type="SAM" id="MobiDB-lite"/>
    </source>
</evidence>
<dbReference type="Proteomes" id="UP000799750">
    <property type="component" value="Unassembled WGS sequence"/>
</dbReference>
<feature type="compositionally biased region" description="Basic residues" evidence="3">
    <location>
        <begin position="372"/>
        <end position="381"/>
    </location>
</feature>
<dbReference type="AlphaFoldDB" id="A0A6A6R2Z7"/>
<protein>
    <recommendedName>
        <fullName evidence="6">SPT2-domain-containing protein</fullName>
    </recommendedName>
</protein>
<dbReference type="Pfam" id="PF08243">
    <property type="entry name" value="SPT2"/>
    <property type="match status" value="1"/>
</dbReference>
<keyword evidence="5" id="KW-1185">Reference proteome</keyword>
<feature type="compositionally biased region" description="Low complexity" evidence="3">
    <location>
        <begin position="274"/>
        <end position="283"/>
    </location>
</feature>
<reference evidence="4" key="1">
    <citation type="journal article" date="2020" name="Stud. Mycol.">
        <title>101 Dothideomycetes genomes: a test case for predicting lifestyles and emergence of pathogens.</title>
        <authorList>
            <person name="Haridas S."/>
            <person name="Albert R."/>
            <person name="Binder M."/>
            <person name="Bloem J."/>
            <person name="Labutti K."/>
            <person name="Salamov A."/>
            <person name="Andreopoulos B."/>
            <person name="Baker S."/>
            <person name="Barry K."/>
            <person name="Bills G."/>
            <person name="Bluhm B."/>
            <person name="Cannon C."/>
            <person name="Castanera R."/>
            <person name="Culley D."/>
            <person name="Daum C."/>
            <person name="Ezra D."/>
            <person name="Gonzalez J."/>
            <person name="Henrissat B."/>
            <person name="Kuo A."/>
            <person name="Liang C."/>
            <person name="Lipzen A."/>
            <person name="Lutzoni F."/>
            <person name="Magnuson J."/>
            <person name="Mondo S."/>
            <person name="Nolan M."/>
            <person name="Ohm R."/>
            <person name="Pangilinan J."/>
            <person name="Park H.-J."/>
            <person name="Ramirez L."/>
            <person name="Alfaro M."/>
            <person name="Sun H."/>
            <person name="Tritt A."/>
            <person name="Yoshinaga Y."/>
            <person name="Zwiers L.-H."/>
            <person name="Turgeon B."/>
            <person name="Goodwin S."/>
            <person name="Spatafora J."/>
            <person name="Crous P."/>
            <person name="Grigoriev I."/>
        </authorList>
    </citation>
    <scope>NUCLEOTIDE SEQUENCE</scope>
    <source>
        <strain evidence="4">CBS 269.34</strain>
    </source>
</reference>
<name>A0A6A6R2Z7_9PEZI</name>